<gene>
    <name evidence="3" type="ORF">PCAR00345_LOCUS38946</name>
</gene>
<organism evidence="3">
    <name type="scientific">Chrysotila carterae</name>
    <name type="common">Marine alga</name>
    <name type="synonym">Syracosphaera carterae</name>
    <dbReference type="NCBI Taxonomy" id="13221"/>
    <lineage>
        <taxon>Eukaryota</taxon>
        <taxon>Haptista</taxon>
        <taxon>Haptophyta</taxon>
        <taxon>Prymnesiophyceae</taxon>
        <taxon>Isochrysidales</taxon>
        <taxon>Isochrysidaceae</taxon>
        <taxon>Chrysotila</taxon>
    </lineage>
</organism>
<feature type="transmembrane region" description="Helical" evidence="2">
    <location>
        <begin position="74"/>
        <end position="99"/>
    </location>
</feature>
<dbReference type="AlphaFoldDB" id="A0A7S4C3Z4"/>
<sequence length="297" mass="32875">MWAKVNAASVQQENAVNIMQIDMLQLGVLQTQLDNVSMQATLIIGFALGMWAGETLEPLFDDESARCVFKTGQHMVLAVFFFCSVAACISCCFIVVSLSSYVKQASQRAALLVSTGAAVAVTRQHIKVIYDYFVLAVLLFISSAALLIWLFVGLPDRIPFEGDPHGEVSELLTHLDNGKYFITCINTYSERANHERDTFSFYLACTNTIVLVGMGVWGYIKFRGVSRTYQARRLLDWYHSEKAENQQISMSLHRFGIGGVDVPHTQHGPLSPASSYRAYDSDQDSTGGADPKKYGGK</sequence>
<feature type="transmembrane region" description="Helical" evidence="2">
    <location>
        <begin position="199"/>
        <end position="220"/>
    </location>
</feature>
<evidence type="ECO:0000256" key="1">
    <source>
        <dbReference type="SAM" id="MobiDB-lite"/>
    </source>
</evidence>
<evidence type="ECO:0000313" key="3">
    <source>
        <dbReference type="EMBL" id="CAE0786238.1"/>
    </source>
</evidence>
<keyword evidence="2" id="KW-0812">Transmembrane</keyword>
<proteinExistence type="predicted"/>
<reference evidence="3" key="1">
    <citation type="submission" date="2021-01" db="EMBL/GenBank/DDBJ databases">
        <authorList>
            <person name="Corre E."/>
            <person name="Pelletier E."/>
            <person name="Niang G."/>
            <person name="Scheremetjew M."/>
            <person name="Finn R."/>
            <person name="Kale V."/>
            <person name="Holt S."/>
            <person name="Cochrane G."/>
            <person name="Meng A."/>
            <person name="Brown T."/>
            <person name="Cohen L."/>
        </authorList>
    </citation>
    <scope>NUCLEOTIDE SEQUENCE</scope>
    <source>
        <strain evidence="3">CCMP645</strain>
    </source>
</reference>
<name>A0A7S4C3Z4_CHRCT</name>
<keyword evidence="2" id="KW-0472">Membrane</keyword>
<feature type="transmembrane region" description="Helical" evidence="2">
    <location>
        <begin position="129"/>
        <end position="152"/>
    </location>
</feature>
<keyword evidence="2" id="KW-1133">Transmembrane helix</keyword>
<protein>
    <submittedName>
        <fullName evidence="3">Uncharacterized protein</fullName>
    </submittedName>
</protein>
<evidence type="ECO:0000256" key="2">
    <source>
        <dbReference type="SAM" id="Phobius"/>
    </source>
</evidence>
<accession>A0A7S4C3Z4</accession>
<feature type="region of interest" description="Disordered" evidence="1">
    <location>
        <begin position="271"/>
        <end position="297"/>
    </location>
</feature>
<dbReference type="EMBL" id="HBIZ01062905">
    <property type="protein sequence ID" value="CAE0786238.1"/>
    <property type="molecule type" value="Transcribed_RNA"/>
</dbReference>